<evidence type="ECO:0000313" key="3">
    <source>
        <dbReference type="Proteomes" id="UP000295361"/>
    </source>
</evidence>
<dbReference type="EMBL" id="SNXS01000006">
    <property type="protein sequence ID" value="TDP62714.1"/>
    <property type="molecule type" value="Genomic_DNA"/>
</dbReference>
<gene>
    <name evidence="2" type="ORF">DES47_1069</name>
</gene>
<feature type="region of interest" description="Disordered" evidence="1">
    <location>
        <begin position="1"/>
        <end position="38"/>
    </location>
</feature>
<dbReference type="InParanoid" id="A0A4R6QIA3"/>
<protein>
    <submittedName>
        <fullName evidence="2">Uncharacterized protein</fullName>
    </submittedName>
</protein>
<evidence type="ECO:0000256" key="1">
    <source>
        <dbReference type="SAM" id="MobiDB-lite"/>
    </source>
</evidence>
<reference evidence="2 3" key="1">
    <citation type="submission" date="2019-03" db="EMBL/GenBank/DDBJ databases">
        <title>Genomic Encyclopedia of Type Strains, Phase IV (KMG-IV): sequencing the most valuable type-strain genomes for metagenomic binning, comparative biology and taxonomic classification.</title>
        <authorList>
            <person name="Goeker M."/>
        </authorList>
    </citation>
    <scope>NUCLEOTIDE SEQUENCE [LARGE SCALE GENOMIC DNA]</scope>
    <source>
        <strain evidence="2 3">DSM 16998</strain>
    </source>
</reference>
<organism evidence="2 3">
    <name type="scientific">Roseateles toxinivorans</name>
    <dbReference type="NCBI Taxonomy" id="270368"/>
    <lineage>
        <taxon>Bacteria</taxon>
        <taxon>Pseudomonadati</taxon>
        <taxon>Pseudomonadota</taxon>
        <taxon>Betaproteobacteria</taxon>
        <taxon>Burkholderiales</taxon>
        <taxon>Sphaerotilaceae</taxon>
        <taxon>Roseateles</taxon>
    </lineage>
</organism>
<accession>A0A4R6QIA3</accession>
<evidence type="ECO:0000313" key="2">
    <source>
        <dbReference type="EMBL" id="TDP62714.1"/>
    </source>
</evidence>
<dbReference type="Proteomes" id="UP000295361">
    <property type="component" value="Unassembled WGS sequence"/>
</dbReference>
<keyword evidence="3" id="KW-1185">Reference proteome</keyword>
<name>A0A4R6QIA3_9BURK</name>
<proteinExistence type="predicted"/>
<comment type="caution">
    <text evidence="2">The sequence shown here is derived from an EMBL/GenBank/DDBJ whole genome shotgun (WGS) entry which is preliminary data.</text>
</comment>
<sequence>MPGKPGGAQEMGAGRPVSRGAEGREGAEAQRAVSATRSTRTWPLLSAALTARAYC</sequence>
<dbReference type="AlphaFoldDB" id="A0A4R6QIA3"/>